<evidence type="ECO:0000313" key="5">
    <source>
        <dbReference type="Proteomes" id="UP000323733"/>
    </source>
</evidence>
<dbReference type="AlphaFoldDB" id="A0A1I7AEZ9"/>
<reference evidence="2 4" key="1">
    <citation type="submission" date="2016-09" db="EMBL/GenBank/DDBJ databases">
        <title>Complete Genome Sequence of Methanosarcina thermophila MT-1.</title>
        <authorList>
            <person name="Kouzuma A."/>
        </authorList>
    </citation>
    <scope>NUCLEOTIDE SEQUENCE [LARGE SCALE GENOMIC DNA]</scope>
    <source>
        <strain evidence="2 4">MT-1</strain>
    </source>
</reference>
<evidence type="ECO:0000256" key="1">
    <source>
        <dbReference type="SAM" id="MobiDB-lite"/>
    </source>
</evidence>
<dbReference type="Proteomes" id="UP000265557">
    <property type="component" value="Chromosome"/>
</dbReference>
<accession>A0A1I7AEZ9</accession>
<feature type="region of interest" description="Disordered" evidence="1">
    <location>
        <begin position="87"/>
        <end position="118"/>
    </location>
</feature>
<evidence type="ECO:0000313" key="4">
    <source>
        <dbReference type="Proteomes" id="UP000265557"/>
    </source>
</evidence>
<gene>
    <name evidence="2" type="ORF">MESMT1_1974</name>
    <name evidence="3" type="ORF">SAMN02910340_02094</name>
</gene>
<evidence type="ECO:0000313" key="2">
    <source>
        <dbReference type="EMBL" id="BAW29904.1"/>
    </source>
</evidence>
<proteinExistence type="predicted"/>
<feature type="compositionally biased region" description="Polar residues" evidence="1">
    <location>
        <begin position="104"/>
        <end position="118"/>
    </location>
</feature>
<evidence type="ECO:0000313" key="3">
    <source>
        <dbReference type="EMBL" id="SFT73410.1"/>
    </source>
</evidence>
<reference evidence="3 5" key="2">
    <citation type="submission" date="2016-10" db="EMBL/GenBank/DDBJ databases">
        <authorList>
            <person name="Varghese N."/>
            <person name="Submissions S."/>
        </authorList>
    </citation>
    <scope>NUCLEOTIDE SEQUENCE [LARGE SCALE GENOMIC DNA]</scope>
    <source>
        <strain evidence="3 5">DSM 11855</strain>
    </source>
</reference>
<protein>
    <submittedName>
        <fullName evidence="3">Uncharacterized protein</fullName>
    </submittedName>
</protein>
<sequence length="205" mass="21783">MIGSLMLGMIHTCNILSSTQDQKLSFESGSSAFLEEDLLIGVASGAKGTIKEIVLESGSWTAGDAAGYLILSNVSGTFQEGETIHDEHEGTSLASGPAEPVTNGVGTPQLTTTSNPSSCRFSQASRSGGIQSLESGDYIVSEPLLFLPPETVIQEGDIVTSNVHGYEGPYKVLHVEVLYELFMNASGEYEIDHLEVELKAVKKRG</sequence>
<dbReference type="EMBL" id="FPAO01000008">
    <property type="protein sequence ID" value="SFT73410.1"/>
    <property type="molecule type" value="Genomic_DNA"/>
</dbReference>
<accession>A0A3G9CVN9</accession>
<name>A0A1I7AEZ9_METTE</name>
<dbReference type="Proteomes" id="UP000323733">
    <property type="component" value="Unassembled WGS sequence"/>
</dbReference>
<dbReference type="EMBL" id="AP017646">
    <property type="protein sequence ID" value="BAW29904.1"/>
    <property type="molecule type" value="Genomic_DNA"/>
</dbReference>
<dbReference type="RefSeq" id="WP_149761802.1">
    <property type="nucleotide sequence ID" value="NZ_FPAO01000008.1"/>
</dbReference>
<keyword evidence="5" id="KW-1185">Reference proteome</keyword>
<organism evidence="3 5">
    <name type="scientific">Methanosarcina thermophila</name>
    <dbReference type="NCBI Taxonomy" id="2210"/>
    <lineage>
        <taxon>Archaea</taxon>
        <taxon>Methanobacteriati</taxon>
        <taxon>Methanobacteriota</taxon>
        <taxon>Stenosarchaea group</taxon>
        <taxon>Methanomicrobia</taxon>
        <taxon>Methanosarcinales</taxon>
        <taxon>Methanosarcinaceae</taxon>
        <taxon>Methanosarcina</taxon>
    </lineage>
</organism>